<sequence length="64" mass="7051">MTRNVKDLGGKSKLVAGILRLVKDVPEAGLLLSLVNVHAEHGNESKYLKKQRNRLKPSSSVKKT</sequence>
<dbReference type="RefSeq" id="WP_070066407.1">
    <property type="nucleotide sequence ID" value="NZ_MJUW02000037.1"/>
</dbReference>
<reference evidence="2 3" key="1">
    <citation type="journal article" date="2016" name="Genome Announc.">
        <title>Draft Genome Sequence of the Anaerobic Ammonium-Oxidizing Bacterium 'Candidatus Brocadia sp. 40'.</title>
        <authorList>
            <person name="Ali M."/>
            <person name="Haroon M.F."/>
            <person name="Narita Y."/>
            <person name="Zhang L."/>
            <person name="Rangel Shaw D."/>
            <person name="Okabe S."/>
            <person name="Saikaly P.E."/>
        </authorList>
    </citation>
    <scope>NUCLEOTIDE SEQUENCE [LARGE SCALE GENOMIC DNA]</scope>
    <source>
        <strain evidence="2 3">40</strain>
    </source>
</reference>
<feature type="region of interest" description="Disordered" evidence="1">
    <location>
        <begin position="43"/>
        <end position="64"/>
    </location>
</feature>
<proteinExistence type="predicted"/>
<gene>
    <name evidence="2" type="ORF">BIY37_03285</name>
</gene>
<dbReference type="Proteomes" id="UP000242219">
    <property type="component" value="Unassembled WGS sequence"/>
</dbReference>
<evidence type="ECO:0000313" key="3">
    <source>
        <dbReference type="Proteomes" id="UP000242219"/>
    </source>
</evidence>
<accession>A0A1V6M228</accession>
<organism evidence="2 3">
    <name type="scientific">Candidatus Brocadia sapporoensis</name>
    <dbReference type="NCBI Taxonomy" id="392547"/>
    <lineage>
        <taxon>Bacteria</taxon>
        <taxon>Pseudomonadati</taxon>
        <taxon>Planctomycetota</taxon>
        <taxon>Candidatus Brocadiia</taxon>
        <taxon>Candidatus Brocadiales</taxon>
        <taxon>Candidatus Brocadiaceae</taxon>
        <taxon>Candidatus Brocadia</taxon>
    </lineage>
</organism>
<dbReference type="AlphaFoldDB" id="A0A1V6M228"/>
<comment type="caution">
    <text evidence="2">The sequence shown here is derived from an EMBL/GenBank/DDBJ whole genome shotgun (WGS) entry which is preliminary data.</text>
</comment>
<dbReference type="EMBL" id="MJUW02000037">
    <property type="protein sequence ID" value="OQD46430.1"/>
    <property type="molecule type" value="Genomic_DNA"/>
</dbReference>
<evidence type="ECO:0000313" key="2">
    <source>
        <dbReference type="EMBL" id="OQD46430.1"/>
    </source>
</evidence>
<evidence type="ECO:0000256" key="1">
    <source>
        <dbReference type="SAM" id="MobiDB-lite"/>
    </source>
</evidence>
<name>A0A1V6M228_9BACT</name>
<keyword evidence="3" id="KW-1185">Reference proteome</keyword>
<protein>
    <submittedName>
        <fullName evidence="2">Uncharacterized protein</fullName>
    </submittedName>
</protein>